<sequence>MIIIFMLSWRDDDTSTRHRARNLEEIGHGPERLDRAGGRQTAEVEGRRNLAGVGRPFRRSSSAGLQVNTAAGTKLYASAALGDKLRRFHAAVRRPVPEPSASPVDPRAGTGFLPGMSSPSVALRKGCPPSSGRRRTKRQGRRKAKGRIGPFARPGPGRGSRGSGQGRQSRAEQTDRQRSRSKARQGKAPSAIAAAAAAEEEEEEVGLGPGLRVQNRAQRLTGESSSSSSSSAAEGGRAGGQAGWGWLREGEGGGPRERGRKARIDEERRGEGRRGEAGAGRGLEAIWPLAPGRRRCRGESAGADECQGRMLERCGPGLGAPAQARGSGGIAVWVLNWSLRRMADDGVAGCGEDRRVAVLKHRERFY</sequence>
<feature type="compositionally biased region" description="Basic residues" evidence="1">
    <location>
        <begin position="132"/>
        <end position="146"/>
    </location>
</feature>
<dbReference type="AlphaFoldDB" id="A0A2R6WWD2"/>
<feature type="region of interest" description="Disordered" evidence="1">
    <location>
        <begin position="93"/>
        <end position="279"/>
    </location>
</feature>
<organism evidence="2 3">
    <name type="scientific">Marchantia polymorpha</name>
    <name type="common">Common liverwort</name>
    <name type="synonym">Marchantia aquatica</name>
    <dbReference type="NCBI Taxonomy" id="3197"/>
    <lineage>
        <taxon>Eukaryota</taxon>
        <taxon>Viridiplantae</taxon>
        <taxon>Streptophyta</taxon>
        <taxon>Embryophyta</taxon>
        <taxon>Marchantiophyta</taxon>
        <taxon>Marchantiopsida</taxon>
        <taxon>Marchantiidae</taxon>
        <taxon>Marchantiales</taxon>
        <taxon>Marchantiaceae</taxon>
        <taxon>Marchantia</taxon>
    </lineage>
</organism>
<evidence type="ECO:0000256" key="1">
    <source>
        <dbReference type="SAM" id="MobiDB-lite"/>
    </source>
</evidence>
<feature type="compositionally biased region" description="Gly residues" evidence="1">
    <location>
        <begin position="156"/>
        <end position="165"/>
    </location>
</feature>
<reference evidence="3" key="1">
    <citation type="journal article" date="2017" name="Cell">
        <title>Insights into land plant evolution garnered from the Marchantia polymorpha genome.</title>
        <authorList>
            <person name="Bowman J.L."/>
            <person name="Kohchi T."/>
            <person name="Yamato K.T."/>
            <person name="Jenkins J."/>
            <person name="Shu S."/>
            <person name="Ishizaki K."/>
            <person name="Yamaoka S."/>
            <person name="Nishihama R."/>
            <person name="Nakamura Y."/>
            <person name="Berger F."/>
            <person name="Adam C."/>
            <person name="Aki S.S."/>
            <person name="Althoff F."/>
            <person name="Araki T."/>
            <person name="Arteaga-Vazquez M.A."/>
            <person name="Balasubrmanian S."/>
            <person name="Barry K."/>
            <person name="Bauer D."/>
            <person name="Boehm C.R."/>
            <person name="Briginshaw L."/>
            <person name="Caballero-Perez J."/>
            <person name="Catarino B."/>
            <person name="Chen F."/>
            <person name="Chiyoda S."/>
            <person name="Chovatia M."/>
            <person name="Davies K.M."/>
            <person name="Delmans M."/>
            <person name="Demura T."/>
            <person name="Dierschke T."/>
            <person name="Dolan L."/>
            <person name="Dorantes-Acosta A.E."/>
            <person name="Eklund D.M."/>
            <person name="Florent S.N."/>
            <person name="Flores-Sandoval E."/>
            <person name="Fujiyama A."/>
            <person name="Fukuzawa H."/>
            <person name="Galik B."/>
            <person name="Grimanelli D."/>
            <person name="Grimwood J."/>
            <person name="Grossniklaus U."/>
            <person name="Hamada T."/>
            <person name="Haseloff J."/>
            <person name="Hetherington A.J."/>
            <person name="Higo A."/>
            <person name="Hirakawa Y."/>
            <person name="Hundley H.N."/>
            <person name="Ikeda Y."/>
            <person name="Inoue K."/>
            <person name="Inoue S.I."/>
            <person name="Ishida S."/>
            <person name="Jia Q."/>
            <person name="Kakita M."/>
            <person name="Kanazawa T."/>
            <person name="Kawai Y."/>
            <person name="Kawashima T."/>
            <person name="Kennedy M."/>
            <person name="Kinose K."/>
            <person name="Kinoshita T."/>
            <person name="Kohara Y."/>
            <person name="Koide E."/>
            <person name="Komatsu K."/>
            <person name="Kopischke S."/>
            <person name="Kubo M."/>
            <person name="Kyozuka J."/>
            <person name="Lagercrantz U."/>
            <person name="Lin S.S."/>
            <person name="Lindquist E."/>
            <person name="Lipzen A.M."/>
            <person name="Lu C.W."/>
            <person name="De Luna E."/>
            <person name="Martienssen R.A."/>
            <person name="Minamino N."/>
            <person name="Mizutani M."/>
            <person name="Mizutani M."/>
            <person name="Mochizuki N."/>
            <person name="Monte I."/>
            <person name="Mosher R."/>
            <person name="Nagasaki H."/>
            <person name="Nakagami H."/>
            <person name="Naramoto S."/>
            <person name="Nishitani K."/>
            <person name="Ohtani M."/>
            <person name="Okamoto T."/>
            <person name="Okumura M."/>
            <person name="Phillips J."/>
            <person name="Pollak B."/>
            <person name="Reinders A."/>
            <person name="Rovekamp M."/>
            <person name="Sano R."/>
            <person name="Sawa S."/>
            <person name="Schmid M.W."/>
            <person name="Shirakawa M."/>
            <person name="Solano R."/>
            <person name="Spunde A."/>
            <person name="Suetsugu N."/>
            <person name="Sugano S."/>
            <person name="Sugiyama A."/>
            <person name="Sun R."/>
            <person name="Suzuki Y."/>
            <person name="Takenaka M."/>
            <person name="Takezawa D."/>
            <person name="Tomogane H."/>
            <person name="Tsuzuki M."/>
            <person name="Ueda T."/>
            <person name="Umeda M."/>
            <person name="Ward J.M."/>
            <person name="Watanabe Y."/>
            <person name="Yazaki K."/>
            <person name="Yokoyama R."/>
            <person name="Yoshitake Y."/>
            <person name="Yotsui I."/>
            <person name="Zachgo S."/>
            <person name="Schmutz J."/>
        </authorList>
    </citation>
    <scope>NUCLEOTIDE SEQUENCE [LARGE SCALE GENOMIC DNA]</scope>
    <source>
        <strain evidence="3">Tak-1</strain>
    </source>
</reference>
<feature type="compositionally biased region" description="Low complexity" evidence="1">
    <location>
        <begin position="222"/>
        <end position="235"/>
    </location>
</feature>
<accession>A0A2R6WWD2</accession>
<protein>
    <submittedName>
        <fullName evidence="2">Uncharacterized protein</fullName>
    </submittedName>
</protein>
<feature type="compositionally biased region" description="Basic and acidic residues" evidence="1">
    <location>
        <begin position="169"/>
        <end position="178"/>
    </location>
</feature>
<evidence type="ECO:0000313" key="3">
    <source>
        <dbReference type="Proteomes" id="UP000244005"/>
    </source>
</evidence>
<dbReference type="EMBL" id="KZ772725">
    <property type="protein sequence ID" value="PTQ38157.1"/>
    <property type="molecule type" value="Genomic_DNA"/>
</dbReference>
<feature type="compositionally biased region" description="Basic and acidic residues" evidence="1">
    <location>
        <begin position="248"/>
        <end position="276"/>
    </location>
</feature>
<dbReference type="Proteomes" id="UP000244005">
    <property type="component" value="Unassembled WGS sequence"/>
</dbReference>
<gene>
    <name evidence="2" type="ORF">MARPO_0053s0085</name>
</gene>
<proteinExistence type="predicted"/>
<name>A0A2R6WWD2_MARPO</name>
<evidence type="ECO:0000313" key="2">
    <source>
        <dbReference type="EMBL" id="PTQ38157.1"/>
    </source>
</evidence>
<keyword evidence="3" id="KW-1185">Reference proteome</keyword>